<evidence type="ECO:0000313" key="2">
    <source>
        <dbReference type="Proteomes" id="UP001054821"/>
    </source>
</evidence>
<proteinExistence type="predicted"/>
<keyword evidence="2" id="KW-1185">Reference proteome</keyword>
<gene>
    <name evidence="1" type="ORF">L3X38_012508</name>
</gene>
<name>A0AAD4ZGG0_PRUDU</name>
<sequence length="88" mass="10035">MRGEVEVLQELIQANPESVYLRVDNRLKETVLHLRVKYNHLECLNSKAGSDAGMTILQLALMLAQIQGLAMDKCANLRVCNEWLRLKL</sequence>
<dbReference type="Proteomes" id="UP001054821">
    <property type="component" value="Chromosome 2"/>
</dbReference>
<organism evidence="1 2">
    <name type="scientific">Prunus dulcis</name>
    <name type="common">Almond</name>
    <name type="synonym">Amygdalus dulcis</name>
    <dbReference type="NCBI Taxonomy" id="3755"/>
    <lineage>
        <taxon>Eukaryota</taxon>
        <taxon>Viridiplantae</taxon>
        <taxon>Streptophyta</taxon>
        <taxon>Embryophyta</taxon>
        <taxon>Tracheophyta</taxon>
        <taxon>Spermatophyta</taxon>
        <taxon>Magnoliopsida</taxon>
        <taxon>eudicotyledons</taxon>
        <taxon>Gunneridae</taxon>
        <taxon>Pentapetalae</taxon>
        <taxon>rosids</taxon>
        <taxon>fabids</taxon>
        <taxon>Rosales</taxon>
        <taxon>Rosaceae</taxon>
        <taxon>Amygdaloideae</taxon>
        <taxon>Amygdaleae</taxon>
        <taxon>Prunus</taxon>
    </lineage>
</organism>
<reference evidence="1 2" key="1">
    <citation type="journal article" date="2022" name="G3 (Bethesda)">
        <title>Whole-genome sequence and methylome profiling of the almond [Prunus dulcis (Mill.) D.A. Webb] cultivar 'Nonpareil'.</title>
        <authorList>
            <person name="D'Amico-Willman K.M."/>
            <person name="Ouma W.Z."/>
            <person name="Meulia T."/>
            <person name="Sideli G.M."/>
            <person name="Gradziel T.M."/>
            <person name="Fresnedo-Ramirez J."/>
        </authorList>
    </citation>
    <scope>NUCLEOTIDE SEQUENCE [LARGE SCALE GENOMIC DNA]</scope>
    <source>
        <strain evidence="1">Clone GOH B32 T37-40</strain>
    </source>
</reference>
<accession>A0AAD4ZGG0</accession>
<dbReference type="AlphaFoldDB" id="A0AAD4ZGG0"/>
<comment type="caution">
    <text evidence="1">The sequence shown here is derived from an EMBL/GenBank/DDBJ whole genome shotgun (WGS) entry which is preliminary data.</text>
</comment>
<evidence type="ECO:0000313" key="1">
    <source>
        <dbReference type="EMBL" id="KAI5344631.1"/>
    </source>
</evidence>
<dbReference type="EMBL" id="JAJFAZ020000002">
    <property type="protein sequence ID" value="KAI5344631.1"/>
    <property type="molecule type" value="Genomic_DNA"/>
</dbReference>
<protein>
    <submittedName>
        <fullName evidence="1">Uncharacterized protein</fullName>
    </submittedName>
</protein>